<comment type="caution">
    <text evidence="2">The sequence shown here is derived from an EMBL/GenBank/DDBJ whole genome shotgun (WGS) entry which is preliminary data.</text>
</comment>
<gene>
    <name evidence="2" type="ORF">Nepgr_014135</name>
</gene>
<feature type="region of interest" description="Disordered" evidence="1">
    <location>
        <begin position="89"/>
        <end position="113"/>
    </location>
</feature>
<sequence>MCKCEERENVKREKGFGCHFWCSEGREIGLLGRHSLLFKGRRWEKSGLVTVACGLVGALRSSTALEEIGGNSLWLVRSYQNDRRVVGSDRNGRVRRSSSGRRRLVVAGSTAVG</sequence>
<dbReference type="Proteomes" id="UP001279734">
    <property type="component" value="Unassembled WGS sequence"/>
</dbReference>
<feature type="compositionally biased region" description="Basic residues" evidence="1">
    <location>
        <begin position="93"/>
        <end position="104"/>
    </location>
</feature>
<proteinExistence type="predicted"/>
<dbReference type="AlphaFoldDB" id="A0AAD3SKD9"/>
<dbReference type="EMBL" id="BSYO01000011">
    <property type="protein sequence ID" value="GMH12294.1"/>
    <property type="molecule type" value="Genomic_DNA"/>
</dbReference>
<evidence type="ECO:0000256" key="1">
    <source>
        <dbReference type="SAM" id="MobiDB-lite"/>
    </source>
</evidence>
<organism evidence="2 3">
    <name type="scientific">Nepenthes gracilis</name>
    <name type="common">Slender pitcher plant</name>
    <dbReference type="NCBI Taxonomy" id="150966"/>
    <lineage>
        <taxon>Eukaryota</taxon>
        <taxon>Viridiplantae</taxon>
        <taxon>Streptophyta</taxon>
        <taxon>Embryophyta</taxon>
        <taxon>Tracheophyta</taxon>
        <taxon>Spermatophyta</taxon>
        <taxon>Magnoliopsida</taxon>
        <taxon>eudicotyledons</taxon>
        <taxon>Gunneridae</taxon>
        <taxon>Pentapetalae</taxon>
        <taxon>Caryophyllales</taxon>
        <taxon>Nepenthaceae</taxon>
        <taxon>Nepenthes</taxon>
    </lineage>
</organism>
<accession>A0AAD3SKD9</accession>
<evidence type="ECO:0000313" key="3">
    <source>
        <dbReference type="Proteomes" id="UP001279734"/>
    </source>
</evidence>
<name>A0AAD3SKD9_NEPGR</name>
<evidence type="ECO:0000313" key="2">
    <source>
        <dbReference type="EMBL" id="GMH12294.1"/>
    </source>
</evidence>
<protein>
    <submittedName>
        <fullName evidence="2">Uncharacterized protein</fullName>
    </submittedName>
</protein>
<reference evidence="2" key="1">
    <citation type="submission" date="2023-05" db="EMBL/GenBank/DDBJ databases">
        <title>Nepenthes gracilis genome sequencing.</title>
        <authorList>
            <person name="Fukushima K."/>
        </authorList>
    </citation>
    <scope>NUCLEOTIDE SEQUENCE</scope>
    <source>
        <strain evidence="2">SING2019-196</strain>
    </source>
</reference>
<keyword evidence="3" id="KW-1185">Reference proteome</keyword>